<dbReference type="EMBL" id="BDDD01005667">
    <property type="protein sequence ID" value="GAV89684.1"/>
    <property type="molecule type" value="Genomic_DNA"/>
</dbReference>
<reference evidence="2" key="1">
    <citation type="submission" date="2016-04" db="EMBL/GenBank/DDBJ databases">
        <title>Cephalotus genome sequencing.</title>
        <authorList>
            <person name="Fukushima K."/>
            <person name="Hasebe M."/>
            <person name="Fang X."/>
        </authorList>
    </citation>
    <scope>NUCLEOTIDE SEQUENCE [LARGE SCALE GENOMIC DNA]</scope>
    <source>
        <strain evidence="2">cv. St1</strain>
    </source>
</reference>
<protein>
    <recommendedName>
        <fullName evidence="3">Exo_endo_phos domain-containing protein</fullName>
    </recommendedName>
</protein>
<dbReference type="SUPFAM" id="SSF56219">
    <property type="entry name" value="DNase I-like"/>
    <property type="match status" value="1"/>
</dbReference>
<keyword evidence="2" id="KW-1185">Reference proteome</keyword>
<dbReference type="Proteomes" id="UP000187406">
    <property type="component" value="Unassembled WGS sequence"/>
</dbReference>
<organism evidence="1 2">
    <name type="scientific">Cephalotus follicularis</name>
    <name type="common">Albany pitcher plant</name>
    <dbReference type="NCBI Taxonomy" id="3775"/>
    <lineage>
        <taxon>Eukaryota</taxon>
        <taxon>Viridiplantae</taxon>
        <taxon>Streptophyta</taxon>
        <taxon>Embryophyta</taxon>
        <taxon>Tracheophyta</taxon>
        <taxon>Spermatophyta</taxon>
        <taxon>Magnoliopsida</taxon>
        <taxon>eudicotyledons</taxon>
        <taxon>Gunneridae</taxon>
        <taxon>Pentapetalae</taxon>
        <taxon>rosids</taxon>
        <taxon>fabids</taxon>
        <taxon>Oxalidales</taxon>
        <taxon>Cephalotaceae</taxon>
        <taxon>Cephalotus</taxon>
    </lineage>
</organism>
<dbReference type="InterPro" id="IPR036691">
    <property type="entry name" value="Endo/exonu/phosph_ase_sf"/>
</dbReference>
<gene>
    <name evidence="1" type="ORF">CFOL_v3_33098</name>
</gene>
<dbReference type="InParanoid" id="A0A1Q3DB25"/>
<comment type="caution">
    <text evidence="1">The sequence shown here is derived from an EMBL/GenBank/DDBJ whole genome shotgun (WGS) entry which is preliminary data.</text>
</comment>
<evidence type="ECO:0000313" key="1">
    <source>
        <dbReference type="EMBL" id="GAV89684.1"/>
    </source>
</evidence>
<evidence type="ECO:0000313" key="2">
    <source>
        <dbReference type="Proteomes" id="UP000187406"/>
    </source>
</evidence>
<name>A0A1Q3DB25_CEPFO</name>
<dbReference type="PANTHER" id="PTHR33710">
    <property type="entry name" value="BNAC02G09200D PROTEIN"/>
    <property type="match status" value="1"/>
</dbReference>
<dbReference type="PANTHER" id="PTHR33710:SF62">
    <property type="entry name" value="DUF4283 DOMAIN PROTEIN"/>
    <property type="match status" value="1"/>
</dbReference>
<dbReference type="Gene3D" id="3.60.10.10">
    <property type="entry name" value="Endonuclease/exonuclease/phosphatase"/>
    <property type="match status" value="1"/>
</dbReference>
<sequence>MLAEKEGGASRSEGQMNEFRKSLDVCCLRDLGFRGCPYRWSNGRDGEDRIRSRLDRCICTFEWMALFPRASVSHEISVVSDHCPILLDLYGNKGRRQRNRGFIKFEAPWIKDDKCEDIIKEAQNLCTDKPES</sequence>
<proteinExistence type="predicted"/>
<dbReference type="OrthoDB" id="1741614at2759"/>
<accession>A0A1Q3DB25</accession>
<dbReference type="AlphaFoldDB" id="A0A1Q3DB25"/>
<evidence type="ECO:0008006" key="3">
    <source>
        <dbReference type="Google" id="ProtNLM"/>
    </source>
</evidence>